<evidence type="ECO:0000256" key="1">
    <source>
        <dbReference type="SAM" id="MobiDB-lite"/>
    </source>
</evidence>
<feature type="non-terminal residue" evidence="2">
    <location>
        <position position="206"/>
    </location>
</feature>
<comment type="caution">
    <text evidence="2">The sequence shown here is derived from an EMBL/GenBank/DDBJ whole genome shotgun (WGS) entry which is preliminary data.</text>
</comment>
<feature type="region of interest" description="Disordered" evidence="1">
    <location>
        <begin position="110"/>
        <end position="142"/>
    </location>
</feature>
<evidence type="ECO:0000313" key="3">
    <source>
        <dbReference type="Proteomes" id="UP001303889"/>
    </source>
</evidence>
<accession>A0AAN6RUI0</accession>
<proteinExistence type="predicted"/>
<feature type="region of interest" description="Disordered" evidence="1">
    <location>
        <begin position="186"/>
        <end position="206"/>
    </location>
</feature>
<organism evidence="2 3">
    <name type="scientific">Staphylotrichum tortipilum</name>
    <dbReference type="NCBI Taxonomy" id="2831512"/>
    <lineage>
        <taxon>Eukaryota</taxon>
        <taxon>Fungi</taxon>
        <taxon>Dikarya</taxon>
        <taxon>Ascomycota</taxon>
        <taxon>Pezizomycotina</taxon>
        <taxon>Sordariomycetes</taxon>
        <taxon>Sordariomycetidae</taxon>
        <taxon>Sordariales</taxon>
        <taxon>Chaetomiaceae</taxon>
        <taxon>Staphylotrichum</taxon>
    </lineage>
</organism>
<evidence type="ECO:0000313" key="2">
    <source>
        <dbReference type="EMBL" id="KAK3903229.1"/>
    </source>
</evidence>
<reference evidence="2" key="2">
    <citation type="submission" date="2023-05" db="EMBL/GenBank/DDBJ databases">
        <authorList>
            <consortium name="Lawrence Berkeley National Laboratory"/>
            <person name="Steindorff A."/>
            <person name="Hensen N."/>
            <person name="Bonometti L."/>
            <person name="Westerberg I."/>
            <person name="Brannstrom I.O."/>
            <person name="Guillou S."/>
            <person name="Cros-Aarteil S."/>
            <person name="Calhoun S."/>
            <person name="Haridas S."/>
            <person name="Kuo A."/>
            <person name="Mondo S."/>
            <person name="Pangilinan J."/>
            <person name="Riley R."/>
            <person name="Labutti K."/>
            <person name="Andreopoulos B."/>
            <person name="Lipzen A."/>
            <person name="Chen C."/>
            <person name="Yanf M."/>
            <person name="Daum C."/>
            <person name="Ng V."/>
            <person name="Clum A."/>
            <person name="Ohm R."/>
            <person name="Martin F."/>
            <person name="Silar P."/>
            <person name="Natvig D."/>
            <person name="Lalanne C."/>
            <person name="Gautier V."/>
            <person name="Ament-Velasquez S.L."/>
            <person name="Kruys A."/>
            <person name="Hutchinson M.I."/>
            <person name="Powell A.J."/>
            <person name="Barry K."/>
            <person name="Miller A.N."/>
            <person name="Grigoriev I.V."/>
            <person name="Debuchy R."/>
            <person name="Gladieux P."/>
            <person name="Thoren M.H."/>
            <person name="Johannesson H."/>
        </authorList>
    </citation>
    <scope>NUCLEOTIDE SEQUENCE</scope>
    <source>
        <strain evidence="2">CBS 103.79</strain>
    </source>
</reference>
<dbReference type="AlphaFoldDB" id="A0AAN6RUI0"/>
<gene>
    <name evidence="2" type="ORF">C8A05DRAFT_14796</name>
</gene>
<feature type="compositionally biased region" description="Basic residues" evidence="1">
    <location>
        <begin position="193"/>
        <end position="206"/>
    </location>
</feature>
<name>A0AAN6RUI0_9PEZI</name>
<dbReference type="Proteomes" id="UP001303889">
    <property type="component" value="Unassembled WGS sequence"/>
</dbReference>
<protein>
    <submittedName>
        <fullName evidence="2">Uncharacterized protein</fullName>
    </submittedName>
</protein>
<feature type="compositionally biased region" description="Basic and acidic residues" evidence="1">
    <location>
        <begin position="110"/>
        <end position="120"/>
    </location>
</feature>
<keyword evidence="3" id="KW-1185">Reference proteome</keyword>
<dbReference type="EMBL" id="MU855461">
    <property type="protein sequence ID" value="KAK3903229.1"/>
    <property type="molecule type" value="Genomic_DNA"/>
</dbReference>
<sequence>MTCKYIEVCTISQSADANWRKTMSHIFGRNKNCTRSIPEHVWMWMCRKHYQRSRYRNALEFHKALGRLVPRQILRILLWSNRNEDWKTPQDGIVVGWTLAARRREQLRLDDQERKRKASVDEDSPENDSEPSSPTTEGGVVPVWLLNERGSGKSALEIMKIALQISDDLQAGRLSYYPDIEILPNITGDRAKPKNNRAKPRKTPQK</sequence>
<reference evidence="2" key="1">
    <citation type="journal article" date="2023" name="Mol. Phylogenet. Evol.">
        <title>Genome-scale phylogeny and comparative genomics of the fungal order Sordariales.</title>
        <authorList>
            <person name="Hensen N."/>
            <person name="Bonometti L."/>
            <person name="Westerberg I."/>
            <person name="Brannstrom I.O."/>
            <person name="Guillou S."/>
            <person name="Cros-Aarteil S."/>
            <person name="Calhoun S."/>
            <person name="Haridas S."/>
            <person name="Kuo A."/>
            <person name="Mondo S."/>
            <person name="Pangilinan J."/>
            <person name="Riley R."/>
            <person name="LaButti K."/>
            <person name="Andreopoulos B."/>
            <person name="Lipzen A."/>
            <person name="Chen C."/>
            <person name="Yan M."/>
            <person name="Daum C."/>
            <person name="Ng V."/>
            <person name="Clum A."/>
            <person name="Steindorff A."/>
            <person name="Ohm R.A."/>
            <person name="Martin F."/>
            <person name="Silar P."/>
            <person name="Natvig D.O."/>
            <person name="Lalanne C."/>
            <person name="Gautier V."/>
            <person name="Ament-Velasquez S.L."/>
            <person name="Kruys A."/>
            <person name="Hutchinson M.I."/>
            <person name="Powell A.J."/>
            <person name="Barry K."/>
            <person name="Miller A.N."/>
            <person name="Grigoriev I.V."/>
            <person name="Debuchy R."/>
            <person name="Gladieux P."/>
            <person name="Hiltunen Thoren M."/>
            <person name="Johannesson H."/>
        </authorList>
    </citation>
    <scope>NUCLEOTIDE SEQUENCE</scope>
    <source>
        <strain evidence="2">CBS 103.79</strain>
    </source>
</reference>